<protein>
    <recommendedName>
        <fullName evidence="7">Protein kinase domain-containing protein</fullName>
    </recommendedName>
</protein>
<dbReference type="PANTHER" id="PTHR43289:SF6">
    <property type="entry name" value="SERINE_THREONINE-PROTEIN KINASE NEKL-3"/>
    <property type="match status" value="1"/>
</dbReference>
<dbReference type="SMART" id="SM00028">
    <property type="entry name" value="TPR"/>
    <property type="match status" value="4"/>
</dbReference>
<accession>A0A3B1DPN9</accession>
<dbReference type="PANTHER" id="PTHR43289">
    <property type="entry name" value="MITOGEN-ACTIVATED PROTEIN KINASE KINASE KINASE 20-RELATED"/>
    <property type="match status" value="1"/>
</dbReference>
<dbReference type="InterPro" id="IPR011990">
    <property type="entry name" value="TPR-like_helical_dom_sf"/>
</dbReference>
<dbReference type="CDD" id="cd14014">
    <property type="entry name" value="STKc_PknB_like"/>
    <property type="match status" value="1"/>
</dbReference>
<keyword evidence="4" id="KW-0067">ATP-binding</keyword>
<dbReference type="InterPro" id="IPR011009">
    <property type="entry name" value="Kinase-like_dom_sf"/>
</dbReference>
<evidence type="ECO:0000256" key="1">
    <source>
        <dbReference type="ARBA" id="ARBA00022679"/>
    </source>
</evidence>
<dbReference type="Pfam" id="PF00069">
    <property type="entry name" value="Pkinase"/>
    <property type="match status" value="1"/>
</dbReference>
<dbReference type="SMART" id="SM00220">
    <property type="entry name" value="S_TKc"/>
    <property type="match status" value="1"/>
</dbReference>
<dbReference type="SUPFAM" id="SSF48452">
    <property type="entry name" value="TPR-like"/>
    <property type="match status" value="3"/>
</dbReference>
<dbReference type="InterPro" id="IPR019734">
    <property type="entry name" value="TPR_rpt"/>
</dbReference>
<name>A0A3B1DPN9_9ZZZZ</name>
<dbReference type="InterPro" id="IPR000719">
    <property type="entry name" value="Prot_kinase_dom"/>
</dbReference>
<dbReference type="Gene3D" id="3.30.200.20">
    <property type="entry name" value="Phosphorylase Kinase, domain 1"/>
    <property type="match status" value="1"/>
</dbReference>
<evidence type="ECO:0000256" key="5">
    <source>
        <dbReference type="SAM" id="Coils"/>
    </source>
</evidence>
<keyword evidence="5" id="KW-0175">Coiled coil</keyword>
<feature type="domain" description="Protein kinase" evidence="7">
    <location>
        <begin position="544"/>
        <end position="800"/>
    </location>
</feature>
<dbReference type="GO" id="GO:0005524">
    <property type="term" value="F:ATP binding"/>
    <property type="evidence" value="ECO:0007669"/>
    <property type="project" value="UniProtKB-KW"/>
</dbReference>
<dbReference type="InterPro" id="IPR008271">
    <property type="entry name" value="Ser/Thr_kinase_AS"/>
</dbReference>
<evidence type="ECO:0000313" key="8">
    <source>
        <dbReference type="EMBL" id="VAX33685.1"/>
    </source>
</evidence>
<dbReference type="Gene3D" id="1.25.40.10">
    <property type="entry name" value="Tetratricopeptide repeat domain"/>
    <property type="match status" value="2"/>
</dbReference>
<evidence type="ECO:0000259" key="7">
    <source>
        <dbReference type="PROSITE" id="PS50011"/>
    </source>
</evidence>
<dbReference type="Gene3D" id="1.25.40.470">
    <property type="match status" value="1"/>
</dbReference>
<keyword evidence="2" id="KW-0547">Nucleotide-binding</keyword>
<feature type="coiled-coil region" evidence="5">
    <location>
        <begin position="501"/>
        <end position="531"/>
    </location>
</feature>
<dbReference type="EMBL" id="UOGF01000117">
    <property type="protein sequence ID" value="VAX33685.1"/>
    <property type="molecule type" value="Genomic_DNA"/>
</dbReference>
<gene>
    <name evidence="8" type="ORF">MNBD_NITROSPIRAE01-2222</name>
</gene>
<evidence type="ECO:0000256" key="6">
    <source>
        <dbReference type="SAM" id="Phobius"/>
    </source>
</evidence>
<dbReference type="SUPFAM" id="SSF56112">
    <property type="entry name" value="Protein kinase-like (PK-like)"/>
    <property type="match status" value="1"/>
</dbReference>
<dbReference type="PROSITE" id="PS50011">
    <property type="entry name" value="PROTEIN_KINASE_DOM"/>
    <property type="match status" value="1"/>
</dbReference>
<keyword evidence="1" id="KW-0808">Transferase</keyword>
<evidence type="ECO:0000256" key="4">
    <source>
        <dbReference type="ARBA" id="ARBA00022840"/>
    </source>
</evidence>
<sequence length="805" mass="91570">MNFESVQDDLLSPLLSVLPLAENYLQNLSPTTIIAYFFLIVLMFWGYSLFKKYRVMQLESSLSSSRNIMRAARSGDPLMAGELYEQAQDYQQAIDAYKSVRAFQEVGRVHEHLKQWDDAAQFYRLSGDLEKSAIMYQRGGNYLQAAESYLSCNKNILAAEMYEKGREYKKAATQYEKFGKQLKSAHLYKLSEDYERAAEKYEAYFLKQKVVSSNHSIEKQQQVKQAAFESGTLYVKIKRFRKAMNIFSNADFPEQAADAAVHAGEIEKAAQFYLAAHLFEKAAKIYDAMGDEKQGHWIMAKKYQEEGDLLEAAKAFELGESWVEAAEMYGKAGDTTGAAEMYQHAGDYHRSADLFLANGNLDAAAKSLERGGRLEEAAELYVKMKKFDRAAQMQELIGDYYAAALLLKQEGHLDRCISYLQKVNPDSQDFFSASVLLGELLLERGMVSAAKDCLHKIIAKYPVSDKNIEVYYRLATLHESEKSFKEAEALYAAILQKDYNYRDAKQRSALLKKTLKEIKEQQNKIESEDSIKIANSAPNTPTRYKMIRKIGQGGMGVVYLAEDAILKRQVAYKILPQSIRENAAVLQNFLQEARIAAALNHPNIVTIFDTGKNADDIYITMEFIDGISLKHYLERYKSPLNERVEIMKSICRGVIYAHERQVIHRDLKPANVMLLKDRTVKIMDFGLAKMMTEGMQEKTTIKGTPLYMSPEQIVGEKVDMASDIYSLGCTFYRMLTNRPPFSKGDIYYQHLHTPPTPPKMLKSDIPSSLDTIILKCLEKQQEKRFKSVKTLLEALSHLTQVPALS</sequence>
<keyword evidence="6" id="KW-0812">Transmembrane</keyword>
<evidence type="ECO:0000256" key="2">
    <source>
        <dbReference type="ARBA" id="ARBA00022741"/>
    </source>
</evidence>
<evidence type="ECO:0000256" key="3">
    <source>
        <dbReference type="ARBA" id="ARBA00022777"/>
    </source>
</evidence>
<dbReference type="GO" id="GO:0004674">
    <property type="term" value="F:protein serine/threonine kinase activity"/>
    <property type="evidence" value="ECO:0007669"/>
    <property type="project" value="TreeGrafter"/>
</dbReference>
<reference evidence="8" key="1">
    <citation type="submission" date="2018-06" db="EMBL/GenBank/DDBJ databases">
        <authorList>
            <person name="Zhirakovskaya E."/>
        </authorList>
    </citation>
    <scope>NUCLEOTIDE SEQUENCE</scope>
</reference>
<proteinExistence type="predicted"/>
<keyword evidence="6" id="KW-0472">Membrane</keyword>
<dbReference type="Gene3D" id="1.10.510.10">
    <property type="entry name" value="Transferase(Phosphotransferase) domain 1"/>
    <property type="match status" value="1"/>
</dbReference>
<feature type="transmembrane region" description="Helical" evidence="6">
    <location>
        <begin position="33"/>
        <end position="50"/>
    </location>
</feature>
<dbReference type="AlphaFoldDB" id="A0A3B1DPN9"/>
<keyword evidence="6" id="KW-1133">Transmembrane helix</keyword>
<dbReference type="Pfam" id="PF14938">
    <property type="entry name" value="SNAP"/>
    <property type="match status" value="1"/>
</dbReference>
<organism evidence="8">
    <name type="scientific">hydrothermal vent metagenome</name>
    <dbReference type="NCBI Taxonomy" id="652676"/>
    <lineage>
        <taxon>unclassified sequences</taxon>
        <taxon>metagenomes</taxon>
        <taxon>ecological metagenomes</taxon>
    </lineage>
</organism>
<keyword evidence="3" id="KW-0418">Kinase</keyword>
<dbReference type="PROSITE" id="PS00108">
    <property type="entry name" value="PROTEIN_KINASE_ST"/>
    <property type="match status" value="1"/>
</dbReference>